<organism evidence="6 7">
    <name type="scientific">Halobellus limi</name>
    <dbReference type="NCBI Taxonomy" id="699433"/>
    <lineage>
        <taxon>Archaea</taxon>
        <taxon>Methanobacteriati</taxon>
        <taxon>Methanobacteriota</taxon>
        <taxon>Stenosarchaea group</taxon>
        <taxon>Halobacteria</taxon>
        <taxon>Halobacteriales</taxon>
        <taxon>Haloferacaceae</taxon>
        <taxon>Halobellus</taxon>
    </lineage>
</organism>
<dbReference type="Proteomes" id="UP000236740">
    <property type="component" value="Unassembled WGS sequence"/>
</dbReference>
<dbReference type="Proteomes" id="UP000296733">
    <property type="component" value="Chromosome"/>
</dbReference>
<reference evidence="6 7" key="1">
    <citation type="submission" date="2016-10" db="EMBL/GenBank/DDBJ databases">
        <authorList>
            <person name="de Groot N.N."/>
        </authorList>
    </citation>
    <scope>NUCLEOTIDE SEQUENCE [LARGE SCALE GENOMIC DNA]</scope>
    <source>
        <strain evidence="6 7">CGMCC 1.10331</strain>
    </source>
</reference>
<dbReference type="KEGG" id="hlm:DV707_14105"/>
<evidence type="ECO:0000256" key="2">
    <source>
        <dbReference type="RuleBase" id="RU003616"/>
    </source>
</evidence>
<evidence type="ECO:0000313" key="5">
    <source>
        <dbReference type="EMBL" id="QCC48700.1"/>
    </source>
</evidence>
<dbReference type="InterPro" id="IPR002068">
    <property type="entry name" value="A-crystallin/Hsp20_dom"/>
</dbReference>
<dbReference type="SUPFAM" id="SSF49764">
    <property type="entry name" value="HSP20-like chaperones"/>
    <property type="match status" value="1"/>
</dbReference>
<keyword evidence="7" id="KW-1185">Reference proteome</keyword>
<sequence>MMRRSPSFDDIEFDDLFGRMSRQFEEMSRQFDSTRSFGRDMAVDLREEDDAFVAVIDLPGFEKEDIDLAVTENVLTVEASRTESAETDEDHYVHRERRSEGARRSIRLPAAVHADDASATYNNGVLSVTLPKLVVDDDEDAHHIDVE</sequence>
<feature type="domain" description="SHSP" evidence="4">
    <location>
        <begin position="33"/>
        <end position="147"/>
    </location>
</feature>
<dbReference type="EMBL" id="CP031311">
    <property type="protein sequence ID" value="QCC48700.1"/>
    <property type="molecule type" value="Genomic_DNA"/>
</dbReference>
<dbReference type="InterPro" id="IPR008978">
    <property type="entry name" value="HSP20-like_chaperone"/>
</dbReference>
<evidence type="ECO:0000259" key="4">
    <source>
        <dbReference type="PROSITE" id="PS01031"/>
    </source>
</evidence>
<dbReference type="RefSeq" id="WP_103993128.1">
    <property type="nucleotide sequence ID" value="NZ_CP031311.1"/>
</dbReference>
<gene>
    <name evidence="5" type="ORF">DV707_14105</name>
    <name evidence="6" type="ORF">SAMN04488133_3601</name>
</gene>
<dbReference type="Gene3D" id="2.60.40.790">
    <property type="match status" value="1"/>
</dbReference>
<feature type="region of interest" description="Disordered" evidence="3">
    <location>
        <begin position="81"/>
        <end position="100"/>
    </location>
</feature>
<dbReference type="GeneID" id="39859250"/>
<comment type="similarity">
    <text evidence="1 2">Belongs to the small heat shock protein (HSP20) family.</text>
</comment>
<evidence type="ECO:0000313" key="7">
    <source>
        <dbReference type="Proteomes" id="UP000236740"/>
    </source>
</evidence>
<proteinExistence type="inferred from homology"/>
<dbReference type="PANTHER" id="PTHR11527">
    <property type="entry name" value="HEAT-SHOCK PROTEIN 20 FAMILY MEMBER"/>
    <property type="match status" value="1"/>
</dbReference>
<dbReference type="OrthoDB" id="198277at2157"/>
<dbReference type="Pfam" id="PF00011">
    <property type="entry name" value="HSP20"/>
    <property type="match status" value="1"/>
</dbReference>
<evidence type="ECO:0000256" key="3">
    <source>
        <dbReference type="SAM" id="MobiDB-lite"/>
    </source>
</evidence>
<dbReference type="PROSITE" id="PS01031">
    <property type="entry name" value="SHSP"/>
    <property type="match status" value="1"/>
</dbReference>
<accession>A0A1H6CNK2</accession>
<evidence type="ECO:0000313" key="6">
    <source>
        <dbReference type="EMBL" id="SEG74551.1"/>
    </source>
</evidence>
<dbReference type="EMBL" id="FNVN01000008">
    <property type="protein sequence ID" value="SEG74551.1"/>
    <property type="molecule type" value="Genomic_DNA"/>
</dbReference>
<evidence type="ECO:0000313" key="8">
    <source>
        <dbReference type="Proteomes" id="UP000296733"/>
    </source>
</evidence>
<protein>
    <submittedName>
        <fullName evidence="6">HSP20 family protein</fullName>
    </submittedName>
    <submittedName>
        <fullName evidence="5">Hsp20/alpha crystallin family protein</fullName>
    </submittedName>
</protein>
<name>A0A1H6CNK2_9EURY</name>
<reference evidence="5 8" key="2">
    <citation type="journal article" date="2019" name="Nat. Commun.">
        <title>A new type of DNA phosphorothioation-based antiviral system in archaea.</title>
        <authorList>
            <person name="Xiong L."/>
            <person name="Liu S."/>
            <person name="Chen S."/>
            <person name="Xiao Y."/>
            <person name="Zhu B."/>
            <person name="Gao Y."/>
            <person name="Zhang Y."/>
            <person name="Chen B."/>
            <person name="Luo J."/>
            <person name="Deng Z."/>
            <person name="Chen X."/>
            <person name="Wang L."/>
            <person name="Chen S."/>
        </authorList>
    </citation>
    <scope>NUCLEOTIDE SEQUENCE [LARGE SCALE GENOMIC DNA]</scope>
    <source>
        <strain evidence="5 8">CGMCC 1.10331</strain>
    </source>
</reference>
<evidence type="ECO:0000256" key="1">
    <source>
        <dbReference type="PROSITE-ProRule" id="PRU00285"/>
    </source>
</evidence>
<dbReference type="AlphaFoldDB" id="A0A1H6CNK2"/>
<dbReference type="CDD" id="cd06464">
    <property type="entry name" value="ACD_sHsps-like"/>
    <property type="match status" value="1"/>
</dbReference>
<dbReference type="InterPro" id="IPR031107">
    <property type="entry name" value="Small_HSP"/>
</dbReference>